<dbReference type="Pfam" id="PF02517">
    <property type="entry name" value="Rce1-like"/>
    <property type="match status" value="1"/>
</dbReference>
<feature type="transmembrane region" description="Helical" evidence="1">
    <location>
        <begin position="609"/>
        <end position="631"/>
    </location>
</feature>
<feature type="transmembrane region" description="Helical" evidence="1">
    <location>
        <begin position="289"/>
        <end position="313"/>
    </location>
</feature>
<evidence type="ECO:0000256" key="1">
    <source>
        <dbReference type="SAM" id="Phobius"/>
    </source>
</evidence>
<organism evidence="3 4">
    <name type="scientific">Roseateles puraquae</name>
    <dbReference type="NCBI Taxonomy" id="431059"/>
    <lineage>
        <taxon>Bacteria</taxon>
        <taxon>Pseudomonadati</taxon>
        <taxon>Pseudomonadota</taxon>
        <taxon>Betaproteobacteria</taxon>
        <taxon>Burkholderiales</taxon>
        <taxon>Sphaerotilaceae</taxon>
        <taxon>Roseateles</taxon>
    </lineage>
</organism>
<feature type="transmembrane region" description="Helical" evidence="1">
    <location>
        <begin position="404"/>
        <end position="435"/>
    </location>
</feature>
<dbReference type="GO" id="GO:0004175">
    <property type="term" value="F:endopeptidase activity"/>
    <property type="evidence" value="ECO:0007669"/>
    <property type="project" value="UniProtKB-ARBA"/>
</dbReference>
<feature type="transmembrane region" description="Helical" evidence="1">
    <location>
        <begin position="583"/>
        <end position="603"/>
    </location>
</feature>
<feature type="transmembrane region" description="Helical" evidence="1">
    <location>
        <begin position="366"/>
        <end position="384"/>
    </location>
</feature>
<feature type="transmembrane region" description="Helical" evidence="1">
    <location>
        <begin position="112"/>
        <end position="130"/>
    </location>
</feature>
<evidence type="ECO:0000313" key="4">
    <source>
        <dbReference type="Proteomes" id="UP000197446"/>
    </source>
</evidence>
<gene>
    <name evidence="3" type="ORF">CDO81_24590</name>
</gene>
<dbReference type="AlphaFoldDB" id="A0A254MZ59"/>
<keyword evidence="1" id="KW-1133">Transmembrane helix</keyword>
<keyword evidence="3" id="KW-0482">Metalloprotease</keyword>
<feature type="transmembrane region" description="Helical" evidence="1">
    <location>
        <begin position="447"/>
        <end position="467"/>
    </location>
</feature>
<feature type="transmembrane region" description="Helical" evidence="1">
    <location>
        <begin position="168"/>
        <end position="187"/>
    </location>
</feature>
<dbReference type="EMBL" id="NISI01000016">
    <property type="protein sequence ID" value="OWR00674.1"/>
    <property type="molecule type" value="Genomic_DNA"/>
</dbReference>
<reference evidence="3 4" key="1">
    <citation type="journal article" date="2007" name="Int. J. Syst. Evol. Microbiol.">
        <title>Description of Pelomonas aquatica sp. nov. and Pelomonas puraquae sp. nov., isolated from industrial and haemodialysis water.</title>
        <authorList>
            <person name="Gomila M."/>
            <person name="Bowien B."/>
            <person name="Falsen E."/>
            <person name="Moore E.R."/>
            <person name="Lalucat J."/>
        </authorList>
    </citation>
    <scope>NUCLEOTIDE SEQUENCE [LARGE SCALE GENOMIC DNA]</scope>
    <source>
        <strain evidence="3 4">CCUG 52769</strain>
    </source>
</reference>
<feature type="transmembrane region" description="Helical" evidence="1">
    <location>
        <begin position="769"/>
        <end position="786"/>
    </location>
</feature>
<feature type="transmembrane region" description="Helical" evidence="1">
    <location>
        <begin position="193"/>
        <end position="213"/>
    </location>
</feature>
<feature type="transmembrane region" description="Helical" evidence="1">
    <location>
        <begin position="693"/>
        <end position="711"/>
    </location>
</feature>
<feature type="transmembrane region" description="Helical" evidence="1">
    <location>
        <begin position="652"/>
        <end position="673"/>
    </location>
</feature>
<dbReference type="GO" id="GO:0080120">
    <property type="term" value="P:CAAX-box protein maturation"/>
    <property type="evidence" value="ECO:0007669"/>
    <property type="project" value="UniProtKB-ARBA"/>
</dbReference>
<keyword evidence="3" id="KW-0645">Protease</keyword>
<sequence length="789" mass="84285">MLWLLTRLRLLRLVNLFGAVSRLSFGAKSKRDAHRPQRTGTGRKKGVGLLAGLFLGGMMLFGFGVMAKQSLRNLHHTLVVQAQIDAVGGADGVSEAGEKFRQTFERTAVEPVLLRATTGLIALLWVVAVCNDLGTRELARPEWDMEWLVTLPIRMPTLLWARLAERSVTSLFALLSLLPLLLVLAWQQVSPGWLVPLMALAAALPLFALAALLRSVVDIGLRLRLAPARLRNLQALMSVLGLLGLYLALSVGSSQGASLGVSMVSESPGWLLWTPPGLVVQALYAGTPWQALVLLFAAWAQAGLLLAAGVAWMHRQLRHGLLSGGSREAGTRGPGVARSARGGWQLPLRSPVQRRELLLLARDRNFLVQTLLLPVLIIGSQIVLNGGTQALGQLFSGPPALIASIAFGLASYMLMLSAFQTLNTEGAALWLLYTFPRSVGSVLRDKAALWAVIALAYPVGVLLPGALHMAPGAGWRYLGLGLLALAGVPLFSVIAVSLAVFASDPLAQERSARVRPGFVYLFMMLSGFYGYGLWAAAWWQSLVILLLVGLLALALWQKANDALPFLLDPVASPPAQPSVADGLIAATAFLVLQLMLSALWRVFQPDRPGAGVLVSFVAAGALTYGLARLVYWRAGVKTLPSLLGRAGQRSAAVREGLLWGAAAAGLGAAYLLALRQLLLMPEAGAAVAPALRIGLAWLCVLAAPVFEEFIFRGLIFAGLRRSFAWWPSAAASAAVFAVVHPPVSMIPVFFLGLCTAAAYERGRSLMAPMLVHAVYNAVVVGLQFGWPGR</sequence>
<dbReference type="GO" id="GO:0008237">
    <property type="term" value="F:metallopeptidase activity"/>
    <property type="evidence" value="ECO:0007669"/>
    <property type="project" value="UniProtKB-KW"/>
</dbReference>
<feature type="transmembrane region" description="Helical" evidence="1">
    <location>
        <begin position="233"/>
        <end position="253"/>
    </location>
</feature>
<dbReference type="Proteomes" id="UP000197446">
    <property type="component" value="Unassembled WGS sequence"/>
</dbReference>
<evidence type="ECO:0000259" key="2">
    <source>
        <dbReference type="Pfam" id="PF02517"/>
    </source>
</evidence>
<feature type="transmembrane region" description="Helical" evidence="1">
    <location>
        <begin position="46"/>
        <end position="67"/>
    </location>
</feature>
<dbReference type="GO" id="GO:0006508">
    <property type="term" value="P:proteolysis"/>
    <property type="evidence" value="ECO:0007669"/>
    <property type="project" value="UniProtKB-KW"/>
</dbReference>
<name>A0A254MZ59_9BURK</name>
<keyword evidence="3" id="KW-0378">Hydrolase</keyword>
<keyword evidence="1" id="KW-0472">Membrane</keyword>
<protein>
    <submittedName>
        <fullName evidence="3">CPBP family intramembrane metalloprotease domain-containing protein</fullName>
    </submittedName>
</protein>
<keyword evidence="4" id="KW-1185">Reference proteome</keyword>
<comment type="caution">
    <text evidence="3">The sequence shown here is derived from an EMBL/GenBank/DDBJ whole genome shotgun (WGS) entry which is preliminary data.</text>
</comment>
<dbReference type="InterPro" id="IPR003675">
    <property type="entry name" value="Rce1/LyrA-like_dom"/>
</dbReference>
<keyword evidence="1" id="KW-0812">Transmembrane</keyword>
<proteinExistence type="predicted"/>
<feature type="domain" description="CAAX prenyl protease 2/Lysostaphin resistance protein A-like" evidence="2">
    <location>
        <begin position="693"/>
        <end position="778"/>
    </location>
</feature>
<feature type="transmembrane region" description="Helical" evidence="1">
    <location>
        <begin position="514"/>
        <end position="531"/>
    </location>
</feature>
<evidence type="ECO:0000313" key="3">
    <source>
        <dbReference type="EMBL" id="OWR00674.1"/>
    </source>
</evidence>
<accession>A0A254MZ59</accession>
<feature type="transmembrane region" description="Helical" evidence="1">
    <location>
        <begin position="479"/>
        <end position="502"/>
    </location>
</feature>